<keyword evidence="2 5" id="KW-0812">Transmembrane</keyword>
<dbReference type="Pfam" id="PF01490">
    <property type="entry name" value="Aa_trans"/>
    <property type="match status" value="1"/>
</dbReference>
<dbReference type="GO" id="GO:0003333">
    <property type="term" value="P:amino acid transmembrane transport"/>
    <property type="evidence" value="ECO:0000318"/>
    <property type="project" value="GO_Central"/>
</dbReference>
<dbReference type="PANTHER" id="PTHR22950">
    <property type="entry name" value="AMINO ACID TRANSPORTER"/>
    <property type="match status" value="1"/>
</dbReference>
<evidence type="ECO:0000256" key="3">
    <source>
        <dbReference type="ARBA" id="ARBA00022989"/>
    </source>
</evidence>
<feature type="non-terminal residue" evidence="7">
    <location>
        <position position="1"/>
    </location>
</feature>
<gene>
    <name evidence="7" type="ORF">THAPSDRAFT_262016</name>
</gene>
<dbReference type="HOGENOM" id="CLU_009646_3_3_1"/>
<feature type="transmembrane region" description="Helical" evidence="5">
    <location>
        <begin position="220"/>
        <end position="239"/>
    </location>
</feature>
<feature type="domain" description="Amino acid transporter transmembrane" evidence="6">
    <location>
        <begin position="2"/>
        <end position="383"/>
    </location>
</feature>
<evidence type="ECO:0000259" key="6">
    <source>
        <dbReference type="Pfam" id="PF01490"/>
    </source>
</evidence>
<protein>
    <submittedName>
        <fullName evidence="7">Amino acid/polyamine transporter</fullName>
    </submittedName>
</protein>
<dbReference type="GeneID" id="7446735"/>
<feature type="transmembrane region" description="Helical" evidence="5">
    <location>
        <begin position="327"/>
        <end position="349"/>
    </location>
</feature>
<feature type="transmembrane region" description="Helical" evidence="5">
    <location>
        <begin position="138"/>
        <end position="158"/>
    </location>
</feature>
<dbReference type="PaxDb" id="35128-Thaps262016"/>
<feature type="transmembrane region" description="Helical" evidence="5">
    <location>
        <begin position="304"/>
        <end position="321"/>
    </location>
</feature>
<dbReference type="GO" id="GO:0016020">
    <property type="term" value="C:membrane"/>
    <property type="evidence" value="ECO:0000318"/>
    <property type="project" value="GO_Central"/>
</dbReference>
<keyword evidence="8" id="KW-1185">Reference proteome</keyword>
<evidence type="ECO:0000256" key="1">
    <source>
        <dbReference type="ARBA" id="ARBA00004141"/>
    </source>
</evidence>
<organism evidence="7 8">
    <name type="scientific">Thalassiosira pseudonana</name>
    <name type="common">Marine diatom</name>
    <name type="synonym">Cyclotella nana</name>
    <dbReference type="NCBI Taxonomy" id="35128"/>
    <lineage>
        <taxon>Eukaryota</taxon>
        <taxon>Sar</taxon>
        <taxon>Stramenopiles</taxon>
        <taxon>Ochrophyta</taxon>
        <taxon>Bacillariophyta</taxon>
        <taxon>Coscinodiscophyceae</taxon>
        <taxon>Thalassiosirophycidae</taxon>
        <taxon>Thalassiosirales</taxon>
        <taxon>Thalassiosiraceae</taxon>
        <taxon>Thalassiosira</taxon>
    </lineage>
</organism>
<dbReference type="STRING" id="35128.B8C0X4"/>
<feature type="non-terminal residue" evidence="7">
    <location>
        <position position="384"/>
    </location>
</feature>
<evidence type="ECO:0000256" key="5">
    <source>
        <dbReference type="SAM" id="Phobius"/>
    </source>
</evidence>
<sequence length="384" mass="41847">SATLGIIKGMVGPAILYLPHGFASAGYLVAVPVLLLSTVLFLSSSERRSSKPQRVMLSYPELAYRSFGSTGETIVKVGISMMQSGVCLTYLIFVPQNLHTSALLLLNWDISTNWCLAAMMAVQIPLSQIRDIRKLTVTNLLANMLILYGLITCLGFALNSMGSMVHRFESLPPFNSSGWFLFMGTSVLLFEGSITLLVPLQEAVQKPSDRRKFPSLYRKVILGIVTFYTFFGLTCWVAFGDNVRTVMTTSLPPGTMATTVQLAYSLAVVFTFPLQNFPSLEIICRTADKILTKNGSDWGETRNVISTLIVIVLSIIAVTTMNDLDKVVSLMGSVLGCPLAFCVPPLIHNRLGRNTLSKRRMIGNGVVSALGVVAMIISSITTIL</sequence>
<keyword evidence="4 5" id="KW-0472">Membrane</keyword>
<dbReference type="eggNOG" id="KOG1304">
    <property type="taxonomic scope" value="Eukaryota"/>
</dbReference>
<dbReference type="InterPro" id="IPR013057">
    <property type="entry name" value="AA_transpt_TM"/>
</dbReference>
<proteinExistence type="predicted"/>
<evidence type="ECO:0000313" key="7">
    <source>
        <dbReference type="EMBL" id="EED92680.1"/>
    </source>
</evidence>
<dbReference type="GO" id="GO:0015179">
    <property type="term" value="F:L-amino acid transmembrane transporter activity"/>
    <property type="evidence" value="ECO:0000318"/>
    <property type="project" value="GO_Central"/>
</dbReference>
<dbReference type="Proteomes" id="UP000001449">
    <property type="component" value="Chromosome 4"/>
</dbReference>
<feature type="transmembrane region" description="Helical" evidence="5">
    <location>
        <begin position="178"/>
        <end position="200"/>
    </location>
</feature>
<keyword evidence="3 5" id="KW-1133">Transmembrane helix</keyword>
<reference evidence="7 8" key="2">
    <citation type="journal article" date="2008" name="Nature">
        <title>The Phaeodactylum genome reveals the evolutionary history of diatom genomes.</title>
        <authorList>
            <person name="Bowler C."/>
            <person name="Allen A.E."/>
            <person name="Badger J.H."/>
            <person name="Grimwood J."/>
            <person name="Jabbari K."/>
            <person name="Kuo A."/>
            <person name="Maheswari U."/>
            <person name="Martens C."/>
            <person name="Maumus F."/>
            <person name="Otillar R.P."/>
            <person name="Rayko E."/>
            <person name="Salamov A."/>
            <person name="Vandepoele K."/>
            <person name="Beszteri B."/>
            <person name="Gruber A."/>
            <person name="Heijde M."/>
            <person name="Katinka M."/>
            <person name="Mock T."/>
            <person name="Valentin K."/>
            <person name="Verret F."/>
            <person name="Berges J.A."/>
            <person name="Brownlee C."/>
            <person name="Cadoret J.P."/>
            <person name="Chiovitti A."/>
            <person name="Choi C.J."/>
            <person name="Coesel S."/>
            <person name="De Martino A."/>
            <person name="Detter J.C."/>
            <person name="Durkin C."/>
            <person name="Falciatore A."/>
            <person name="Fournet J."/>
            <person name="Haruta M."/>
            <person name="Huysman M.J."/>
            <person name="Jenkins B.D."/>
            <person name="Jiroutova K."/>
            <person name="Jorgensen R.E."/>
            <person name="Joubert Y."/>
            <person name="Kaplan A."/>
            <person name="Kroger N."/>
            <person name="Kroth P.G."/>
            <person name="La Roche J."/>
            <person name="Lindquist E."/>
            <person name="Lommer M."/>
            <person name="Martin-Jezequel V."/>
            <person name="Lopez P.J."/>
            <person name="Lucas S."/>
            <person name="Mangogna M."/>
            <person name="McGinnis K."/>
            <person name="Medlin L.K."/>
            <person name="Montsant A."/>
            <person name="Oudot-Le Secq M.P."/>
            <person name="Napoli C."/>
            <person name="Obornik M."/>
            <person name="Parker M.S."/>
            <person name="Petit J.L."/>
            <person name="Porcel B.M."/>
            <person name="Poulsen N."/>
            <person name="Robison M."/>
            <person name="Rychlewski L."/>
            <person name="Rynearson T.A."/>
            <person name="Schmutz J."/>
            <person name="Shapiro H."/>
            <person name="Siaut M."/>
            <person name="Stanley M."/>
            <person name="Sussman M.R."/>
            <person name="Taylor A.R."/>
            <person name="Vardi A."/>
            <person name="von Dassow P."/>
            <person name="Vyverman W."/>
            <person name="Willis A."/>
            <person name="Wyrwicz L.S."/>
            <person name="Rokhsar D.S."/>
            <person name="Weissenbach J."/>
            <person name="Armbrust E.V."/>
            <person name="Green B.R."/>
            <person name="Van de Peer Y."/>
            <person name="Grigoriev I.V."/>
        </authorList>
    </citation>
    <scope>NUCLEOTIDE SEQUENCE [LARGE SCALE GENOMIC DNA]</scope>
    <source>
        <strain evidence="7 8">CCMP1335</strain>
    </source>
</reference>
<dbReference type="PANTHER" id="PTHR22950:SF666">
    <property type="entry name" value="VACUOLAR AMINO ACID TRANSPORTER 4"/>
    <property type="match status" value="1"/>
</dbReference>
<evidence type="ECO:0000256" key="2">
    <source>
        <dbReference type="ARBA" id="ARBA00022692"/>
    </source>
</evidence>
<comment type="subcellular location">
    <subcellularLocation>
        <location evidence="1">Membrane</location>
        <topology evidence="1">Multi-pass membrane protein</topology>
    </subcellularLocation>
</comment>
<evidence type="ECO:0000256" key="4">
    <source>
        <dbReference type="ARBA" id="ARBA00023136"/>
    </source>
</evidence>
<dbReference type="EMBL" id="CM000641">
    <property type="protein sequence ID" value="EED92680.1"/>
    <property type="molecule type" value="Genomic_DNA"/>
</dbReference>
<feature type="transmembrane region" description="Helical" evidence="5">
    <location>
        <begin position="20"/>
        <end position="42"/>
    </location>
</feature>
<dbReference type="InParanoid" id="B8C0X4"/>
<feature type="transmembrane region" description="Helical" evidence="5">
    <location>
        <begin position="259"/>
        <end position="283"/>
    </location>
</feature>
<name>B8C0X4_THAPS</name>
<reference evidence="7 8" key="1">
    <citation type="journal article" date="2004" name="Science">
        <title>The genome of the diatom Thalassiosira pseudonana: ecology, evolution, and metabolism.</title>
        <authorList>
            <person name="Armbrust E.V."/>
            <person name="Berges J.A."/>
            <person name="Bowler C."/>
            <person name="Green B.R."/>
            <person name="Martinez D."/>
            <person name="Putnam N.H."/>
            <person name="Zhou S."/>
            <person name="Allen A.E."/>
            <person name="Apt K.E."/>
            <person name="Bechner M."/>
            <person name="Brzezinski M.A."/>
            <person name="Chaal B.K."/>
            <person name="Chiovitti A."/>
            <person name="Davis A.K."/>
            <person name="Demarest M.S."/>
            <person name="Detter J.C."/>
            <person name="Glavina T."/>
            <person name="Goodstein D."/>
            <person name="Hadi M.Z."/>
            <person name="Hellsten U."/>
            <person name="Hildebrand M."/>
            <person name="Jenkins B.D."/>
            <person name="Jurka J."/>
            <person name="Kapitonov V.V."/>
            <person name="Kroger N."/>
            <person name="Lau W.W."/>
            <person name="Lane T.W."/>
            <person name="Larimer F.W."/>
            <person name="Lippmeier J.C."/>
            <person name="Lucas S."/>
            <person name="Medina M."/>
            <person name="Montsant A."/>
            <person name="Obornik M."/>
            <person name="Parker M.S."/>
            <person name="Palenik B."/>
            <person name="Pazour G.J."/>
            <person name="Richardson P.M."/>
            <person name="Rynearson T.A."/>
            <person name="Saito M.A."/>
            <person name="Schwartz D.C."/>
            <person name="Thamatrakoln K."/>
            <person name="Valentin K."/>
            <person name="Vardi A."/>
            <person name="Wilkerson F.P."/>
            <person name="Rokhsar D.S."/>
        </authorList>
    </citation>
    <scope>NUCLEOTIDE SEQUENCE [LARGE SCALE GENOMIC DNA]</scope>
    <source>
        <strain evidence="7 8">CCMP1335</strain>
    </source>
</reference>
<dbReference type="KEGG" id="tps:THAPSDRAFT_262016"/>
<accession>B8C0X4</accession>
<dbReference type="AlphaFoldDB" id="B8C0X4"/>
<dbReference type="RefSeq" id="XP_002289143.1">
    <property type="nucleotide sequence ID" value="XM_002289107.1"/>
</dbReference>
<dbReference type="OMA" id="NQMKNPQ"/>
<feature type="transmembrane region" description="Helical" evidence="5">
    <location>
        <begin position="361"/>
        <end position="383"/>
    </location>
</feature>
<evidence type="ECO:0000313" key="8">
    <source>
        <dbReference type="Proteomes" id="UP000001449"/>
    </source>
</evidence>